<evidence type="ECO:0000259" key="7">
    <source>
        <dbReference type="Pfam" id="PF09335"/>
    </source>
</evidence>
<dbReference type="InterPro" id="IPR032816">
    <property type="entry name" value="VTT_dom"/>
</dbReference>
<accession>C8W2L6</accession>
<evidence type="ECO:0000256" key="2">
    <source>
        <dbReference type="ARBA" id="ARBA00022475"/>
    </source>
</evidence>
<dbReference type="STRING" id="485916.Dtox_2945"/>
<feature type="domain" description="VTT" evidence="7">
    <location>
        <begin position="55"/>
        <end position="161"/>
    </location>
</feature>
<evidence type="ECO:0000313" key="9">
    <source>
        <dbReference type="Proteomes" id="UP000002217"/>
    </source>
</evidence>
<feature type="transmembrane region" description="Helical" evidence="6">
    <location>
        <begin position="67"/>
        <end position="85"/>
    </location>
</feature>
<dbReference type="Pfam" id="PF09335">
    <property type="entry name" value="VTT_dom"/>
    <property type="match status" value="1"/>
</dbReference>
<feature type="transmembrane region" description="Helical" evidence="6">
    <location>
        <begin position="143"/>
        <end position="166"/>
    </location>
</feature>
<dbReference type="EMBL" id="CP001720">
    <property type="protein sequence ID" value="ACV63700.1"/>
    <property type="molecule type" value="Genomic_DNA"/>
</dbReference>
<reference evidence="8 9" key="1">
    <citation type="journal article" date="2009" name="Stand. Genomic Sci.">
        <title>Complete genome sequence of Desulfotomaculum acetoxidans type strain (5575).</title>
        <authorList>
            <person name="Spring S."/>
            <person name="Lapidus A."/>
            <person name="Schroder M."/>
            <person name="Gleim D."/>
            <person name="Sims D."/>
            <person name="Meincke L."/>
            <person name="Glavina Del Rio T."/>
            <person name="Tice H."/>
            <person name="Copeland A."/>
            <person name="Cheng J.F."/>
            <person name="Lucas S."/>
            <person name="Chen F."/>
            <person name="Nolan M."/>
            <person name="Bruce D."/>
            <person name="Goodwin L."/>
            <person name="Pitluck S."/>
            <person name="Ivanova N."/>
            <person name="Mavromatis K."/>
            <person name="Mikhailova N."/>
            <person name="Pati A."/>
            <person name="Chen A."/>
            <person name="Palaniappan K."/>
            <person name="Land M."/>
            <person name="Hauser L."/>
            <person name="Chang Y.J."/>
            <person name="Jeffries C.D."/>
            <person name="Chain P."/>
            <person name="Saunders E."/>
            <person name="Brettin T."/>
            <person name="Detter J.C."/>
            <person name="Goker M."/>
            <person name="Bristow J."/>
            <person name="Eisen J.A."/>
            <person name="Markowitz V."/>
            <person name="Hugenholtz P."/>
            <person name="Kyrpides N.C."/>
            <person name="Klenk H.P."/>
            <person name="Han C."/>
        </authorList>
    </citation>
    <scope>NUCLEOTIDE SEQUENCE [LARGE SCALE GENOMIC DNA]</scope>
    <source>
        <strain evidence="9">ATCC 49208 / DSM 771 / VKM B-1644</strain>
    </source>
</reference>
<proteinExistence type="inferred from homology"/>
<feature type="transmembrane region" description="Helical" evidence="6">
    <location>
        <begin position="34"/>
        <end position="55"/>
    </location>
</feature>
<dbReference type="HOGENOM" id="CLU_1370245_0_0_9"/>
<sequence length="199" mass="22867">MAYSFTLMYNIYVLTHHLHKIELFIRHSHLLSPVGILILSIIRPFILLPISFIGLSVPLMYRFGMSLLLINISAVISASVLFFAARCFSERIQIFLSDRLDAKYLNMLEQNKFELIFFLRLSMLVHFDLLSLLAGLSGISYRGFLLASFVGFFPESILFSAVSIVLENPGTFFRFVPYILAYGLIVYIVRKKIRKGKVR</sequence>
<evidence type="ECO:0000313" key="8">
    <source>
        <dbReference type="EMBL" id="ACV63700.1"/>
    </source>
</evidence>
<comment type="similarity">
    <text evidence="6">Belongs to the TVP38/TMEM64 family.</text>
</comment>
<feature type="transmembrane region" description="Helical" evidence="6">
    <location>
        <begin position="115"/>
        <end position="136"/>
    </location>
</feature>
<evidence type="ECO:0000256" key="1">
    <source>
        <dbReference type="ARBA" id="ARBA00004651"/>
    </source>
</evidence>
<keyword evidence="5 6" id="KW-0472">Membrane</keyword>
<dbReference type="PANTHER" id="PTHR12677">
    <property type="entry name" value="GOLGI APPARATUS MEMBRANE PROTEIN TVP38-RELATED"/>
    <property type="match status" value="1"/>
</dbReference>
<dbReference type="KEGG" id="dae:Dtox_2945"/>
<name>C8W2L6_DESAS</name>
<organism evidence="8 9">
    <name type="scientific">Desulfofarcimen acetoxidans (strain ATCC 49208 / DSM 771 / KCTC 5769 / VKM B-1644 / 5575)</name>
    <name type="common">Desulfotomaculum acetoxidans</name>
    <dbReference type="NCBI Taxonomy" id="485916"/>
    <lineage>
        <taxon>Bacteria</taxon>
        <taxon>Bacillati</taxon>
        <taxon>Bacillota</taxon>
        <taxon>Clostridia</taxon>
        <taxon>Eubacteriales</taxon>
        <taxon>Peptococcaceae</taxon>
        <taxon>Desulfofarcimen</taxon>
    </lineage>
</organism>
<dbReference type="InterPro" id="IPR015414">
    <property type="entry name" value="TMEM64"/>
</dbReference>
<dbReference type="AlphaFoldDB" id="C8W2L6"/>
<keyword evidence="4 6" id="KW-1133">Transmembrane helix</keyword>
<protein>
    <recommendedName>
        <fullName evidence="6">TVP38/TMEM64 family membrane protein</fullName>
    </recommendedName>
</protein>
<evidence type="ECO:0000256" key="6">
    <source>
        <dbReference type="RuleBase" id="RU366058"/>
    </source>
</evidence>
<dbReference type="GO" id="GO:0005886">
    <property type="term" value="C:plasma membrane"/>
    <property type="evidence" value="ECO:0007669"/>
    <property type="project" value="UniProtKB-SubCell"/>
</dbReference>
<feature type="transmembrane region" description="Helical" evidence="6">
    <location>
        <begin position="172"/>
        <end position="189"/>
    </location>
</feature>
<gene>
    <name evidence="8" type="ordered locus">Dtox_2945</name>
</gene>
<comment type="subcellular location">
    <subcellularLocation>
        <location evidence="1 6">Cell membrane</location>
        <topology evidence="1 6">Multi-pass membrane protein</topology>
    </subcellularLocation>
</comment>
<keyword evidence="2 6" id="KW-1003">Cell membrane</keyword>
<dbReference type="PANTHER" id="PTHR12677:SF59">
    <property type="entry name" value="GOLGI APPARATUS MEMBRANE PROTEIN TVP38-RELATED"/>
    <property type="match status" value="1"/>
</dbReference>
<dbReference type="Proteomes" id="UP000002217">
    <property type="component" value="Chromosome"/>
</dbReference>
<evidence type="ECO:0000256" key="3">
    <source>
        <dbReference type="ARBA" id="ARBA00022692"/>
    </source>
</evidence>
<keyword evidence="3 6" id="KW-0812">Transmembrane</keyword>
<keyword evidence="9" id="KW-1185">Reference proteome</keyword>
<evidence type="ECO:0000256" key="5">
    <source>
        <dbReference type="ARBA" id="ARBA00023136"/>
    </source>
</evidence>
<evidence type="ECO:0000256" key="4">
    <source>
        <dbReference type="ARBA" id="ARBA00022989"/>
    </source>
</evidence>
<dbReference type="OrthoDB" id="9812980at2"/>
<dbReference type="RefSeq" id="WP_015758392.1">
    <property type="nucleotide sequence ID" value="NC_013216.1"/>
</dbReference>